<dbReference type="Pfam" id="PF05153">
    <property type="entry name" value="MIOX"/>
    <property type="match status" value="1"/>
</dbReference>
<evidence type="ECO:0000256" key="2">
    <source>
        <dbReference type="ARBA" id="ARBA00005167"/>
    </source>
</evidence>
<evidence type="ECO:0000256" key="6">
    <source>
        <dbReference type="ARBA" id="ARBA00022723"/>
    </source>
</evidence>
<gene>
    <name evidence="10" type="ORF">O3P69_020893</name>
</gene>
<dbReference type="GO" id="GO:0005506">
    <property type="term" value="F:iron ion binding"/>
    <property type="evidence" value="ECO:0007669"/>
    <property type="project" value="InterPro"/>
</dbReference>
<evidence type="ECO:0000256" key="7">
    <source>
        <dbReference type="ARBA" id="ARBA00023002"/>
    </source>
</evidence>
<dbReference type="EC" id="1.13.99.1" evidence="4 9"/>
<evidence type="ECO:0000256" key="3">
    <source>
        <dbReference type="ARBA" id="ARBA00005286"/>
    </source>
</evidence>
<evidence type="ECO:0000313" key="11">
    <source>
        <dbReference type="Proteomes" id="UP001487740"/>
    </source>
</evidence>
<evidence type="ECO:0000256" key="8">
    <source>
        <dbReference type="ARBA" id="ARBA00023004"/>
    </source>
</evidence>
<comment type="catalytic activity">
    <reaction evidence="9">
        <text>myo-inositol + O2 = D-glucuronate + H2O + H(+)</text>
        <dbReference type="Rhea" id="RHEA:23696"/>
        <dbReference type="ChEBI" id="CHEBI:15377"/>
        <dbReference type="ChEBI" id="CHEBI:15378"/>
        <dbReference type="ChEBI" id="CHEBI:15379"/>
        <dbReference type="ChEBI" id="CHEBI:17268"/>
        <dbReference type="ChEBI" id="CHEBI:58720"/>
        <dbReference type="EC" id="1.13.99.1"/>
    </reaction>
</comment>
<evidence type="ECO:0000256" key="5">
    <source>
        <dbReference type="ARBA" id="ARBA00022490"/>
    </source>
</evidence>
<keyword evidence="6 9" id="KW-0479">Metal-binding</keyword>
<organism evidence="10 11">
    <name type="scientific">Scylla paramamosain</name>
    <name type="common">Mud crab</name>
    <dbReference type="NCBI Taxonomy" id="85552"/>
    <lineage>
        <taxon>Eukaryota</taxon>
        <taxon>Metazoa</taxon>
        <taxon>Ecdysozoa</taxon>
        <taxon>Arthropoda</taxon>
        <taxon>Crustacea</taxon>
        <taxon>Multicrustacea</taxon>
        <taxon>Malacostraca</taxon>
        <taxon>Eumalacostraca</taxon>
        <taxon>Eucarida</taxon>
        <taxon>Decapoda</taxon>
        <taxon>Pleocyemata</taxon>
        <taxon>Brachyura</taxon>
        <taxon>Eubrachyura</taxon>
        <taxon>Portunoidea</taxon>
        <taxon>Portunidae</taxon>
        <taxon>Portuninae</taxon>
        <taxon>Scylla</taxon>
    </lineage>
</organism>
<keyword evidence="8 9" id="KW-0408">Iron</keyword>
<comment type="similarity">
    <text evidence="3 9">Belongs to the myo-inositol oxygenase family.</text>
</comment>
<keyword evidence="5 9" id="KW-0963">Cytoplasm</keyword>
<dbReference type="GO" id="GO:0050113">
    <property type="term" value="F:inositol oxygenase activity"/>
    <property type="evidence" value="ECO:0007669"/>
    <property type="project" value="UniProtKB-UniRule"/>
</dbReference>
<dbReference type="SUPFAM" id="SSF109604">
    <property type="entry name" value="HD-domain/PDEase-like"/>
    <property type="match status" value="1"/>
</dbReference>
<evidence type="ECO:0000313" key="10">
    <source>
        <dbReference type="EMBL" id="KAK8389261.1"/>
    </source>
</evidence>
<sequence length="95" mass="11264">MADAAAEKKVLMIDPSLVFRPEEAVKKSGGWKFRNFDETSEDPHQVTVRNTYMKMHTNQCVDYVKRKHKEWEQFNKFEATIMEALEKAQQPCRRE</sequence>
<comment type="subcellular location">
    <subcellularLocation>
        <location evidence="1 9">Cytoplasm</location>
    </subcellularLocation>
</comment>
<dbReference type="EMBL" id="JARAKH010000028">
    <property type="protein sequence ID" value="KAK8389261.1"/>
    <property type="molecule type" value="Genomic_DNA"/>
</dbReference>
<name>A0AAW0TPQ0_SCYPA</name>
<comment type="caution">
    <text evidence="10">The sequence shown here is derived from an EMBL/GenBank/DDBJ whole genome shotgun (WGS) entry which is preliminary data.</text>
</comment>
<dbReference type="Proteomes" id="UP001487740">
    <property type="component" value="Unassembled WGS sequence"/>
</dbReference>
<dbReference type="InterPro" id="IPR007828">
    <property type="entry name" value="Inositol_oxygenase"/>
</dbReference>
<comment type="cofactor">
    <cofactor evidence="9">
        <name>Fe cation</name>
        <dbReference type="ChEBI" id="CHEBI:24875"/>
    </cofactor>
    <text evidence="9">Binds 2 iron ions per subunit.</text>
</comment>
<proteinExistence type="inferred from homology"/>
<comment type="pathway">
    <text evidence="2 9">Polyol metabolism; myo-inositol degradation into D-glucuronate; D-glucuronate from myo-inositol: step 1/1.</text>
</comment>
<dbReference type="GO" id="GO:0019310">
    <property type="term" value="P:inositol catabolic process"/>
    <property type="evidence" value="ECO:0007669"/>
    <property type="project" value="UniProtKB-UniRule"/>
</dbReference>
<keyword evidence="11" id="KW-1185">Reference proteome</keyword>
<evidence type="ECO:0000256" key="1">
    <source>
        <dbReference type="ARBA" id="ARBA00004496"/>
    </source>
</evidence>
<evidence type="ECO:0000256" key="9">
    <source>
        <dbReference type="RuleBase" id="RU367039"/>
    </source>
</evidence>
<protein>
    <recommendedName>
        <fullName evidence="4 9">Inositol oxygenase</fullName>
        <ecNumber evidence="4 9">1.13.99.1</ecNumber>
    </recommendedName>
    <alternativeName>
        <fullName evidence="9">Myo-inositol oxygenase</fullName>
    </alternativeName>
</protein>
<keyword evidence="7 9" id="KW-0560">Oxidoreductase</keyword>
<dbReference type="GO" id="GO:0005737">
    <property type="term" value="C:cytoplasm"/>
    <property type="evidence" value="ECO:0007669"/>
    <property type="project" value="UniProtKB-SubCell"/>
</dbReference>
<accession>A0AAW0TPQ0</accession>
<evidence type="ECO:0000256" key="4">
    <source>
        <dbReference type="ARBA" id="ARBA00011919"/>
    </source>
</evidence>
<reference evidence="10 11" key="1">
    <citation type="submission" date="2023-03" db="EMBL/GenBank/DDBJ databases">
        <title>High-quality genome of Scylla paramamosain provides insights in environmental adaptation.</title>
        <authorList>
            <person name="Zhang L."/>
        </authorList>
    </citation>
    <scope>NUCLEOTIDE SEQUENCE [LARGE SCALE GENOMIC DNA]</scope>
    <source>
        <strain evidence="10">LZ_2023a</strain>
        <tissue evidence="10">Muscle</tissue>
    </source>
</reference>
<dbReference type="AlphaFoldDB" id="A0AAW0TPQ0"/>